<feature type="region of interest" description="Disordered" evidence="1">
    <location>
        <begin position="1"/>
        <end position="21"/>
    </location>
</feature>
<feature type="compositionally biased region" description="Polar residues" evidence="1">
    <location>
        <begin position="12"/>
        <end position="21"/>
    </location>
</feature>
<name>A0A8X6WFK3_TRICX</name>
<keyword evidence="3" id="KW-1185">Reference proteome</keyword>
<evidence type="ECO:0000256" key="1">
    <source>
        <dbReference type="SAM" id="MobiDB-lite"/>
    </source>
</evidence>
<organism evidence="2 3">
    <name type="scientific">Trichonephila clavipes</name>
    <name type="common">Golden silk orbweaver</name>
    <name type="synonym">Nephila clavipes</name>
    <dbReference type="NCBI Taxonomy" id="2585209"/>
    <lineage>
        <taxon>Eukaryota</taxon>
        <taxon>Metazoa</taxon>
        <taxon>Ecdysozoa</taxon>
        <taxon>Arthropoda</taxon>
        <taxon>Chelicerata</taxon>
        <taxon>Arachnida</taxon>
        <taxon>Araneae</taxon>
        <taxon>Araneomorphae</taxon>
        <taxon>Entelegynae</taxon>
        <taxon>Araneoidea</taxon>
        <taxon>Nephilidae</taxon>
        <taxon>Trichonephila</taxon>
    </lineage>
</organism>
<evidence type="ECO:0000313" key="3">
    <source>
        <dbReference type="Proteomes" id="UP000887159"/>
    </source>
</evidence>
<dbReference type="Proteomes" id="UP000887159">
    <property type="component" value="Unassembled WGS sequence"/>
</dbReference>
<comment type="caution">
    <text evidence="2">The sequence shown here is derived from an EMBL/GenBank/DDBJ whole genome shotgun (WGS) entry which is preliminary data.</text>
</comment>
<evidence type="ECO:0000313" key="2">
    <source>
        <dbReference type="EMBL" id="GFY33910.1"/>
    </source>
</evidence>
<reference evidence="2" key="1">
    <citation type="submission" date="2020-08" db="EMBL/GenBank/DDBJ databases">
        <title>Multicomponent nature underlies the extraordinary mechanical properties of spider dragline silk.</title>
        <authorList>
            <person name="Kono N."/>
            <person name="Nakamura H."/>
            <person name="Mori M."/>
            <person name="Yoshida Y."/>
            <person name="Ohtoshi R."/>
            <person name="Malay A.D."/>
            <person name="Moran D.A.P."/>
            <person name="Tomita M."/>
            <person name="Numata K."/>
            <person name="Arakawa K."/>
        </authorList>
    </citation>
    <scope>NUCLEOTIDE SEQUENCE</scope>
</reference>
<dbReference type="EMBL" id="BMAU01021418">
    <property type="protein sequence ID" value="GFY33910.1"/>
    <property type="molecule type" value="Genomic_DNA"/>
</dbReference>
<protein>
    <submittedName>
        <fullName evidence="2">Uncharacterized protein</fullName>
    </submittedName>
</protein>
<sequence>MKCEYLKPITPKRSSSRGVGTSSYGYHTATYSPASVSANRRTNDGEHLDNCVICVTVLIAFAVDRWRHDCGVRKGAVQITARDTNEGRKVRSGYLPFRTNASTLPITPRRPSSRGVAKGAYVPTPGRGIAPIKYRGVSLDFPALKNAIDRCAVTLRWFRTNQRKLSGQGKESALAFGREEDAK</sequence>
<accession>A0A8X6WFK3</accession>
<dbReference type="AlphaFoldDB" id="A0A8X6WFK3"/>
<gene>
    <name evidence="2" type="ORF">TNCV_4596181</name>
</gene>
<proteinExistence type="predicted"/>